<evidence type="ECO:0000256" key="1">
    <source>
        <dbReference type="SAM" id="MobiDB-lite"/>
    </source>
</evidence>
<sequence>MPPKKGKGSKTPSSKSKPSDFKRLKAKVGKRAPQRLNATSTEVKSSRLKLTHQGQLSSSSTTLATGFTTGSSTGSSSSKPSSSLVYSPSSSVLTLPAPSSSVHQPFPLFLRLLTTHTSSSTRLQMSSTLLSSFKETNYLQSCLSTPGFTTLITTSLSLMLLDSTQNSKGQTISPPIASSILTALLPHITDSLTISTILKYLTLSLLDMDETVVDCGVEVLRVMELKGLGRGFKEAVFRVVKLGKGEDLLRKCWEEEEGRGGGVKGFYERTYGKILEVNLKEEEEYNKVILGRVVEGCSNEKGYKKYSKDKDQRVRDLLECLGERGKKKGWEIVKGLEWRLVKNWGIKNGYTKPQFKKIGEAERDVFNKLKGCIDDFNRFEGVEREEGFWNATSSVSGIEELWLASEYPPPLPSMLSKLLPRLLRNELTSEINSYISSKVQQPYTDLHLELIIKNPSTPSSTYTSLGNYAHKSSVRLGIKEIYTRYKPSASVNLLSLSMDFDRSNKTEGTVRLLKLLNSERLNGVGGKVGGWCKGKEERMMVAAGIVKEVGKVEGWEGLEKLGGAIWEEIKNRVEARP</sequence>
<evidence type="ECO:0000313" key="2">
    <source>
        <dbReference type="EMBL" id="GMI08638.1"/>
    </source>
</evidence>
<feature type="region of interest" description="Disordered" evidence="1">
    <location>
        <begin position="1"/>
        <end position="82"/>
    </location>
</feature>
<feature type="compositionally biased region" description="Low complexity" evidence="1">
    <location>
        <begin position="56"/>
        <end position="82"/>
    </location>
</feature>
<reference evidence="3" key="1">
    <citation type="journal article" date="2023" name="Commun. Biol.">
        <title>Genome analysis of Parmales, the sister group of diatoms, reveals the evolutionary specialization of diatoms from phago-mixotrophs to photoautotrophs.</title>
        <authorList>
            <person name="Ban H."/>
            <person name="Sato S."/>
            <person name="Yoshikawa S."/>
            <person name="Yamada K."/>
            <person name="Nakamura Y."/>
            <person name="Ichinomiya M."/>
            <person name="Sato N."/>
            <person name="Blanc-Mathieu R."/>
            <person name="Endo H."/>
            <person name="Kuwata A."/>
            <person name="Ogata H."/>
        </authorList>
    </citation>
    <scope>NUCLEOTIDE SEQUENCE [LARGE SCALE GENOMIC DNA]</scope>
    <source>
        <strain evidence="3">NIES 3699</strain>
    </source>
</reference>
<proteinExistence type="predicted"/>
<accession>A0A9W7CML1</accession>
<dbReference type="EMBL" id="BRXX01000384">
    <property type="protein sequence ID" value="GMI08638.1"/>
    <property type="molecule type" value="Genomic_DNA"/>
</dbReference>
<organism evidence="2 3">
    <name type="scientific">Triparma verrucosa</name>
    <dbReference type="NCBI Taxonomy" id="1606542"/>
    <lineage>
        <taxon>Eukaryota</taxon>
        <taxon>Sar</taxon>
        <taxon>Stramenopiles</taxon>
        <taxon>Ochrophyta</taxon>
        <taxon>Bolidophyceae</taxon>
        <taxon>Parmales</taxon>
        <taxon>Triparmaceae</taxon>
        <taxon>Triparma</taxon>
    </lineage>
</organism>
<gene>
    <name evidence="2" type="ORF">TrVE_jg11347</name>
</gene>
<name>A0A9W7CML1_9STRA</name>
<comment type="caution">
    <text evidence="2">The sequence shown here is derived from an EMBL/GenBank/DDBJ whole genome shotgun (WGS) entry which is preliminary data.</text>
</comment>
<evidence type="ECO:0000313" key="3">
    <source>
        <dbReference type="Proteomes" id="UP001165160"/>
    </source>
</evidence>
<keyword evidence="3" id="KW-1185">Reference proteome</keyword>
<feature type="compositionally biased region" description="Basic residues" evidence="1">
    <location>
        <begin position="24"/>
        <end position="33"/>
    </location>
</feature>
<dbReference type="AlphaFoldDB" id="A0A9W7CML1"/>
<protein>
    <submittedName>
        <fullName evidence="2">Uncharacterized protein</fullName>
    </submittedName>
</protein>
<dbReference type="Proteomes" id="UP001165160">
    <property type="component" value="Unassembled WGS sequence"/>
</dbReference>